<dbReference type="Gene3D" id="1.20.120.450">
    <property type="entry name" value="dinb family like domain"/>
    <property type="match status" value="1"/>
</dbReference>
<dbReference type="SUPFAM" id="SSF109854">
    <property type="entry name" value="DinB/YfiT-like putative metalloenzymes"/>
    <property type="match status" value="1"/>
</dbReference>
<proteinExistence type="predicted"/>
<dbReference type="EMBL" id="CP046620">
    <property type="protein sequence ID" value="QHQ34148.1"/>
    <property type="molecule type" value="Genomic_DNA"/>
</dbReference>
<evidence type="ECO:0000313" key="1">
    <source>
        <dbReference type="EMBL" id="QHQ34148.1"/>
    </source>
</evidence>
<dbReference type="InterPro" id="IPR018531">
    <property type="entry name" value="DUF1993"/>
</dbReference>
<dbReference type="KEGG" id="amaq:GO499_02570"/>
<evidence type="ECO:0000313" key="2">
    <source>
        <dbReference type="Proteomes" id="UP000464495"/>
    </source>
</evidence>
<dbReference type="RefSeq" id="WP_161860719.1">
    <property type="nucleotide sequence ID" value="NZ_CP046620.1"/>
</dbReference>
<keyword evidence="2" id="KW-1185">Reference proteome</keyword>
<dbReference type="PANTHER" id="PTHR36922:SF1">
    <property type="entry name" value="DUF1993 DOMAIN-CONTAINING PROTEIN"/>
    <property type="match status" value="1"/>
</dbReference>
<name>A0A6P1SUM5_9RHOB</name>
<dbReference type="Proteomes" id="UP000464495">
    <property type="component" value="Chromosome"/>
</dbReference>
<dbReference type="InterPro" id="IPR034660">
    <property type="entry name" value="DinB/YfiT-like"/>
</dbReference>
<dbReference type="Pfam" id="PF09351">
    <property type="entry name" value="DUF1993"/>
    <property type="match status" value="1"/>
</dbReference>
<sequence>MGIGDAGLFRATVPVFLHYLGRLNSIIAKAPDTALASRLTEDTGTAAEHFATAQGFTLRTVFPLIGRDAPELPETALAARADTARAHLTPLTEADFAGATTRTITHTAGFAELRQTADTFATCYGLPNFFFHLTFGYATLRAQGVSIGKSDFDGQHSYPPGFRF</sequence>
<dbReference type="AlphaFoldDB" id="A0A6P1SUM5"/>
<organism evidence="1 2">
    <name type="scientific">Algicella marina</name>
    <dbReference type="NCBI Taxonomy" id="2683284"/>
    <lineage>
        <taxon>Bacteria</taxon>
        <taxon>Pseudomonadati</taxon>
        <taxon>Pseudomonadota</taxon>
        <taxon>Alphaproteobacteria</taxon>
        <taxon>Rhodobacterales</taxon>
        <taxon>Paracoccaceae</taxon>
        <taxon>Algicella</taxon>
    </lineage>
</organism>
<reference evidence="1 2" key="1">
    <citation type="submission" date="2019-12" db="EMBL/GenBank/DDBJ databases">
        <title>Complete genome sequence of Algicella marina strain 9Alg 56(T) isolated from the red alga Tichocarpus crinitus.</title>
        <authorList>
            <person name="Kim S.-G."/>
            <person name="Nedashkovskaya O.I."/>
        </authorList>
    </citation>
    <scope>NUCLEOTIDE SEQUENCE [LARGE SCALE GENOMIC DNA]</scope>
    <source>
        <strain evidence="1 2">9Alg 56</strain>
    </source>
</reference>
<protein>
    <submittedName>
        <fullName evidence="1">DUF1993 family protein</fullName>
    </submittedName>
</protein>
<accession>A0A6P1SUM5</accession>
<dbReference type="PANTHER" id="PTHR36922">
    <property type="entry name" value="BLL2446 PROTEIN"/>
    <property type="match status" value="1"/>
</dbReference>
<gene>
    <name evidence="1" type="ORF">GO499_02570</name>
</gene>